<dbReference type="InterPro" id="IPR007172">
    <property type="entry name" value="DUF374"/>
</dbReference>
<organism evidence="2 3">
    <name type="scientific">Methylobacterium komagatae</name>
    <dbReference type="NCBI Taxonomy" id="374425"/>
    <lineage>
        <taxon>Bacteria</taxon>
        <taxon>Pseudomonadati</taxon>
        <taxon>Pseudomonadota</taxon>
        <taxon>Alphaproteobacteria</taxon>
        <taxon>Hyphomicrobiales</taxon>
        <taxon>Methylobacteriaceae</taxon>
        <taxon>Methylobacterium</taxon>
    </lineage>
</organism>
<accession>A0ABW2BT63</accession>
<gene>
    <name evidence="2" type="ORF">ACFQE0_24955</name>
</gene>
<comment type="caution">
    <text evidence="2">The sequence shown here is derived from an EMBL/GenBank/DDBJ whole genome shotgun (WGS) entry which is preliminary data.</text>
</comment>
<sequence>MSFFKRLLRQPLVKQALGRLAAGYLRLLRATNRFTFEVGSGVAGPPSAADPWLDAQLPAIFGMWHGQHIQMSLMMRPTDRVATIISRNPDGDINTIALERLGVRVMRASGARGRRRSADTRSKGGAEGLRGMLKALKAGESVAFSADVPKITRRCDAGILTLARFAGRPIVPTAVVTSRHIRFGSWDKACLSLPFGKGAVVLGEPIFVPRECEGEAFERVRRHLEAEMDRVHVRAYALVGRHDRAAYYDAPIAPVGALPEGVA</sequence>
<keyword evidence="2" id="KW-0012">Acyltransferase</keyword>
<dbReference type="GO" id="GO:0016746">
    <property type="term" value="F:acyltransferase activity"/>
    <property type="evidence" value="ECO:0007669"/>
    <property type="project" value="UniProtKB-KW"/>
</dbReference>
<evidence type="ECO:0000313" key="3">
    <source>
        <dbReference type="Proteomes" id="UP001596292"/>
    </source>
</evidence>
<dbReference type="Proteomes" id="UP001596292">
    <property type="component" value="Unassembled WGS sequence"/>
</dbReference>
<protein>
    <submittedName>
        <fullName evidence="2">Lysophospholipid acyltransferase family protein</fullName>
    </submittedName>
</protein>
<evidence type="ECO:0000313" key="2">
    <source>
        <dbReference type="EMBL" id="MFC6792521.1"/>
    </source>
</evidence>
<keyword evidence="3" id="KW-1185">Reference proteome</keyword>
<proteinExistence type="predicted"/>
<keyword evidence="2" id="KW-0808">Transferase</keyword>
<evidence type="ECO:0000259" key="1">
    <source>
        <dbReference type="Pfam" id="PF04028"/>
    </source>
</evidence>
<name>A0ABW2BT63_9HYPH</name>
<dbReference type="EMBL" id="JBHSWN010000001">
    <property type="protein sequence ID" value="MFC6792521.1"/>
    <property type="molecule type" value="Genomic_DNA"/>
</dbReference>
<reference evidence="3" key="1">
    <citation type="journal article" date="2019" name="Int. J. Syst. Evol. Microbiol.">
        <title>The Global Catalogue of Microorganisms (GCM) 10K type strain sequencing project: providing services to taxonomists for standard genome sequencing and annotation.</title>
        <authorList>
            <consortium name="The Broad Institute Genomics Platform"/>
            <consortium name="The Broad Institute Genome Sequencing Center for Infectious Disease"/>
            <person name="Wu L."/>
            <person name="Ma J."/>
        </authorList>
    </citation>
    <scope>NUCLEOTIDE SEQUENCE [LARGE SCALE GENOMIC DNA]</scope>
    <source>
        <strain evidence="3">CCUG 48316</strain>
    </source>
</reference>
<dbReference type="RefSeq" id="WP_378974495.1">
    <property type="nucleotide sequence ID" value="NZ_JBHSWN010000001.1"/>
</dbReference>
<feature type="domain" description="DUF374" evidence="1">
    <location>
        <begin position="76"/>
        <end position="150"/>
    </location>
</feature>
<dbReference type="Pfam" id="PF04028">
    <property type="entry name" value="DUF374"/>
    <property type="match status" value="1"/>
</dbReference>